<evidence type="ECO:0000313" key="2">
    <source>
        <dbReference type="Proteomes" id="UP000593565"/>
    </source>
</evidence>
<sequence>MEMEMRRSTLSTFSLIRIPRPTMKVAGERRKPRARKSTPTVPAMDSIQFPQWTFMEFPNPFDGFFSTLEYFLLDCQVYFSSLLDPKPEEKQWL</sequence>
<accession>A0A7J6B9R0</accession>
<evidence type="ECO:0000313" key="1">
    <source>
        <dbReference type="EMBL" id="KAF4091804.1"/>
    </source>
</evidence>
<proteinExistence type="predicted"/>
<dbReference type="Proteomes" id="UP000593565">
    <property type="component" value="Unassembled WGS sequence"/>
</dbReference>
<gene>
    <name evidence="1" type="ORF">AMELA_G00041080</name>
</gene>
<reference evidence="1 2" key="1">
    <citation type="submission" date="2020-02" db="EMBL/GenBank/DDBJ databases">
        <title>A chromosome-scale genome assembly of the black bullhead catfish (Ameiurus melas).</title>
        <authorList>
            <person name="Wen M."/>
            <person name="Zham M."/>
            <person name="Cabau C."/>
            <person name="Klopp C."/>
            <person name="Donnadieu C."/>
            <person name="Roques C."/>
            <person name="Bouchez O."/>
            <person name="Lampietro C."/>
            <person name="Jouanno E."/>
            <person name="Herpin A."/>
            <person name="Louis A."/>
            <person name="Berthelot C."/>
            <person name="Parey E."/>
            <person name="Roest-Crollius H."/>
            <person name="Braasch I."/>
            <person name="Postlethwait J."/>
            <person name="Robinson-Rechavi M."/>
            <person name="Echchiki A."/>
            <person name="Begum T."/>
            <person name="Montfort J."/>
            <person name="Schartl M."/>
            <person name="Bobe J."/>
            <person name="Guiguen Y."/>
        </authorList>
    </citation>
    <scope>NUCLEOTIDE SEQUENCE [LARGE SCALE GENOMIC DNA]</scope>
    <source>
        <strain evidence="1">M_S1</strain>
        <tissue evidence="1">Blood</tissue>
    </source>
</reference>
<protein>
    <submittedName>
        <fullName evidence="1">Uncharacterized protein</fullName>
    </submittedName>
</protein>
<name>A0A7J6B9R0_AMEME</name>
<organism evidence="1 2">
    <name type="scientific">Ameiurus melas</name>
    <name type="common">Black bullhead</name>
    <name type="synonym">Silurus melas</name>
    <dbReference type="NCBI Taxonomy" id="219545"/>
    <lineage>
        <taxon>Eukaryota</taxon>
        <taxon>Metazoa</taxon>
        <taxon>Chordata</taxon>
        <taxon>Craniata</taxon>
        <taxon>Vertebrata</taxon>
        <taxon>Euteleostomi</taxon>
        <taxon>Actinopterygii</taxon>
        <taxon>Neopterygii</taxon>
        <taxon>Teleostei</taxon>
        <taxon>Ostariophysi</taxon>
        <taxon>Siluriformes</taxon>
        <taxon>Ictaluridae</taxon>
        <taxon>Ameiurus</taxon>
    </lineage>
</organism>
<keyword evidence="2" id="KW-1185">Reference proteome</keyword>
<dbReference type="EMBL" id="JAAGNN010000003">
    <property type="protein sequence ID" value="KAF4091804.1"/>
    <property type="molecule type" value="Genomic_DNA"/>
</dbReference>
<comment type="caution">
    <text evidence="1">The sequence shown here is derived from an EMBL/GenBank/DDBJ whole genome shotgun (WGS) entry which is preliminary data.</text>
</comment>
<dbReference type="AlphaFoldDB" id="A0A7J6B9R0"/>